<organism evidence="1 2">
    <name type="scientific">Cyanidiococcus yangmingshanensis</name>
    <dbReference type="NCBI Taxonomy" id="2690220"/>
    <lineage>
        <taxon>Eukaryota</taxon>
        <taxon>Rhodophyta</taxon>
        <taxon>Bangiophyceae</taxon>
        <taxon>Cyanidiales</taxon>
        <taxon>Cyanidiaceae</taxon>
        <taxon>Cyanidiococcus</taxon>
    </lineage>
</organism>
<keyword evidence="1" id="KW-0808">Transferase</keyword>
<sequence length="138" mass="15317">MCFGLHVTQTSTKPVLRDRARAVLDTSVFGGRRFTETFKCTGTTHSSTVSVMKNDTYIVRELCEADLARGFRELLAQLTKTGSASLETWQERYRFRQQNSATYLTLVAVDSTTESGCGHGNAADRAQVHSWLRASGPH</sequence>
<dbReference type="Gene3D" id="3.40.630.30">
    <property type="match status" value="1"/>
</dbReference>
<reference evidence="1 2" key="1">
    <citation type="journal article" date="2020" name="J. Phycol.">
        <title>Comparative genome analysis reveals Cyanidiococcus gen. nov., a new extremophilic red algal genus sister to Cyanidioschyzon (Cyanidioschyzonaceae, Rhodophyta).</title>
        <authorList>
            <person name="Liu S.-L."/>
            <person name="Chiang Y.-R."/>
            <person name="Yoon H.S."/>
            <person name="Fu H.-Y."/>
        </authorList>
    </citation>
    <scope>NUCLEOTIDE SEQUENCE [LARGE SCALE GENOMIC DNA]</scope>
    <source>
        <strain evidence="1 2">THAL066</strain>
    </source>
</reference>
<dbReference type="OrthoDB" id="10039976at2759"/>
<evidence type="ECO:0000313" key="2">
    <source>
        <dbReference type="Proteomes" id="UP000530660"/>
    </source>
</evidence>
<keyword evidence="2" id="KW-1185">Reference proteome</keyword>
<name>A0A7J7IDH0_9RHOD</name>
<comment type="caution">
    <text evidence="1">The sequence shown here is derived from an EMBL/GenBank/DDBJ whole genome shotgun (WGS) entry which is preliminary data.</text>
</comment>
<accession>A0A7J7IDH0</accession>
<dbReference type="EMBL" id="VWRR01000016">
    <property type="protein sequence ID" value="KAF6001142.1"/>
    <property type="molecule type" value="Genomic_DNA"/>
</dbReference>
<dbReference type="Proteomes" id="UP000530660">
    <property type="component" value="Unassembled WGS sequence"/>
</dbReference>
<dbReference type="GO" id="GO:0016740">
    <property type="term" value="F:transferase activity"/>
    <property type="evidence" value="ECO:0007669"/>
    <property type="project" value="UniProtKB-KW"/>
</dbReference>
<evidence type="ECO:0000313" key="1">
    <source>
        <dbReference type="EMBL" id="KAF6001142.1"/>
    </source>
</evidence>
<dbReference type="AlphaFoldDB" id="A0A7J7IDH0"/>
<protein>
    <submittedName>
        <fullName evidence="1">N-acetyltransferase</fullName>
    </submittedName>
</protein>
<proteinExistence type="predicted"/>
<gene>
    <name evidence="1" type="primary">GNPNAT1_1</name>
    <name evidence="1" type="ORF">F1559_003576</name>
</gene>